<dbReference type="Proteomes" id="UP000298133">
    <property type="component" value="Unassembled WGS sequence"/>
</dbReference>
<name>A0A4Y8UK19_9GAMM</name>
<accession>A0A4Y8UK19</accession>
<dbReference type="EMBL" id="SPIA01000001">
    <property type="protein sequence ID" value="TFH68551.1"/>
    <property type="molecule type" value="Genomic_DNA"/>
</dbReference>
<feature type="transmembrane region" description="Helical" evidence="1">
    <location>
        <begin position="81"/>
        <end position="99"/>
    </location>
</feature>
<evidence type="ECO:0000313" key="3">
    <source>
        <dbReference type="Proteomes" id="UP000298133"/>
    </source>
</evidence>
<keyword evidence="1" id="KW-0812">Transmembrane</keyword>
<dbReference type="AlphaFoldDB" id="A0A4Y8UK19"/>
<feature type="transmembrane region" description="Helical" evidence="1">
    <location>
        <begin position="105"/>
        <end position="126"/>
    </location>
</feature>
<keyword evidence="1" id="KW-1133">Transmembrane helix</keyword>
<dbReference type="OrthoDB" id="9790409at2"/>
<keyword evidence="3" id="KW-1185">Reference proteome</keyword>
<organism evidence="2 3">
    <name type="scientific">Gammaproteobacteria bacterium LSUCC0057</name>
    <dbReference type="NCBI Taxonomy" id="2559237"/>
    <lineage>
        <taxon>Bacteria</taxon>
        <taxon>Pseudomonadati</taxon>
        <taxon>Pseudomonadota</taxon>
        <taxon>Gammaproteobacteria</taxon>
        <taxon>Cellvibrionales</taxon>
        <taxon>Porticoccaceae</taxon>
        <taxon>SAR92 clade</taxon>
    </lineage>
</organism>
<reference evidence="2 3" key="1">
    <citation type="submission" date="2019-03" db="EMBL/GenBank/DDBJ databases">
        <title>Draft genome of Gammaproteobacteria bacterium LSUCC0057, a member of the SAR92 clade.</title>
        <authorList>
            <person name="Lanclos V.C."/>
            <person name="Doiron C."/>
            <person name="Henson M.W."/>
            <person name="Thrash J.C."/>
        </authorList>
    </citation>
    <scope>NUCLEOTIDE SEQUENCE [LARGE SCALE GENOMIC DNA]</scope>
    <source>
        <strain evidence="2 3">LSUCC0057</strain>
    </source>
</reference>
<dbReference type="InterPro" id="IPR046513">
    <property type="entry name" value="DUF6691"/>
</dbReference>
<comment type="caution">
    <text evidence="2">The sequence shown here is derived from an EMBL/GenBank/DDBJ whole genome shotgun (WGS) entry which is preliminary data.</text>
</comment>
<evidence type="ECO:0000313" key="2">
    <source>
        <dbReference type="EMBL" id="TFH68551.1"/>
    </source>
</evidence>
<feature type="transmembrane region" description="Helical" evidence="1">
    <location>
        <begin position="42"/>
        <end position="61"/>
    </location>
</feature>
<proteinExistence type="predicted"/>
<keyword evidence="1" id="KW-0472">Membrane</keyword>
<evidence type="ECO:0000256" key="1">
    <source>
        <dbReference type="SAM" id="Phobius"/>
    </source>
</evidence>
<sequence>MKRLSALISGLLFGLGLAASGMTDTRKVIGFLDIFGNWDPDLIFVMGSAVITTFIGFKLVLGNRAQPLFASMFSIPTRSEIDPRLVIGAALFGIGWGLYGYCPGPALAAIIYLSPVTIGFVIFMVIGMKLGNLFSK</sequence>
<protein>
    <submittedName>
        <fullName evidence="2">YeeE/YedE family protein</fullName>
    </submittedName>
</protein>
<dbReference type="Pfam" id="PF20398">
    <property type="entry name" value="DUF6691"/>
    <property type="match status" value="1"/>
</dbReference>
<gene>
    <name evidence="2" type="ORF">E3W66_00910</name>
</gene>